<dbReference type="InterPro" id="IPR021424">
    <property type="entry name" value="PorA"/>
</dbReference>
<evidence type="ECO:0000256" key="10">
    <source>
        <dbReference type="ARBA" id="ARBA00023012"/>
    </source>
</evidence>
<keyword evidence="8" id="KW-0418">Kinase</keyword>
<keyword evidence="9" id="KW-0067">ATP-binding</keyword>
<evidence type="ECO:0000313" key="14">
    <source>
        <dbReference type="EMBL" id="QLH05371.1"/>
    </source>
</evidence>
<dbReference type="InterPro" id="IPR005467">
    <property type="entry name" value="His_kinase_dom"/>
</dbReference>
<dbReference type="GeneID" id="56062050"/>
<dbReference type="PRINTS" id="PR00344">
    <property type="entry name" value="BCTRLSENSOR"/>
</dbReference>
<dbReference type="InterPro" id="IPR036097">
    <property type="entry name" value="HisK_dim/P_sf"/>
</dbReference>
<dbReference type="EMBL" id="CP026994">
    <property type="protein sequence ID" value="QLH05371.1"/>
    <property type="molecule type" value="Genomic_DNA"/>
</dbReference>
<evidence type="ECO:0000256" key="2">
    <source>
        <dbReference type="ARBA" id="ARBA00004236"/>
    </source>
</evidence>
<dbReference type="SUPFAM" id="SSF47384">
    <property type="entry name" value="Homodimeric domain of signal transducing histidine kinase"/>
    <property type="match status" value="1"/>
</dbReference>
<dbReference type="PANTHER" id="PTHR43547">
    <property type="entry name" value="TWO-COMPONENT HISTIDINE KINASE"/>
    <property type="match status" value="1"/>
</dbReference>
<dbReference type="Pfam" id="PF02518">
    <property type="entry name" value="HATPase_c"/>
    <property type="match status" value="1"/>
</dbReference>
<evidence type="ECO:0000256" key="3">
    <source>
        <dbReference type="ARBA" id="ARBA00012438"/>
    </source>
</evidence>
<keyword evidence="11 12" id="KW-0472">Membrane</keyword>
<dbReference type="Pfam" id="PF11271">
    <property type="entry name" value="PorA"/>
    <property type="match status" value="1"/>
</dbReference>
<organism evidence="14 15">
    <name type="scientific">Nitrosopumilus oxyclinae</name>
    <dbReference type="NCBI Taxonomy" id="1959104"/>
    <lineage>
        <taxon>Archaea</taxon>
        <taxon>Nitrososphaerota</taxon>
        <taxon>Nitrososphaeria</taxon>
        <taxon>Nitrosopumilales</taxon>
        <taxon>Nitrosopumilaceae</taxon>
        <taxon>Nitrosopumilus</taxon>
    </lineage>
</organism>
<keyword evidence="6" id="KW-0808">Transferase</keyword>
<evidence type="ECO:0000256" key="11">
    <source>
        <dbReference type="ARBA" id="ARBA00023136"/>
    </source>
</evidence>
<dbReference type="GO" id="GO:0000155">
    <property type="term" value="F:phosphorelay sensor kinase activity"/>
    <property type="evidence" value="ECO:0007669"/>
    <property type="project" value="InterPro"/>
</dbReference>
<keyword evidence="12" id="KW-0812">Transmembrane</keyword>
<dbReference type="SUPFAM" id="SSF55874">
    <property type="entry name" value="ATPase domain of HSP90 chaperone/DNA topoisomerase II/histidine kinase"/>
    <property type="match status" value="1"/>
</dbReference>
<dbReference type="InterPro" id="IPR004358">
    <property type="entry name" value="Sig_transdc_His_kin-like_C"/>
</dbReference>
<accession>A0A7D5M3Q7</accession>
<dbReference type="KEGG" id="nox:C5F49_08595"/>
<evidence type="ECO:0000256" key="6">
    <source>
        <dbReference type="ARBA" id="ARBA00022679"/>
    </source>
</evidence>
<dbReference type="CDD" id="cd16922">
    <property type="entry name" value="HATPase_EvgS-ArcB-TorS-like"/>
    <property type="match status" value="1"/>
</dbReference>
<dbReference type="Proteomes" id="UP000509441">
    <property type="component" value="Chromosome"/>
</dbReference>
<dbReference type="InterPro" id="IPR003661">
    <property type="entry name" value="HisK_dim/P_dom"/>
</dbReference>
<keyword evidence="12" id="KW-1133">Transmembrane helix</keyword>
<evidence type="ECO:0000256" key="4">
    <source>
        <dbReference type="ARBA" id="ARBA00022475"/>
    </source>
</evidence>
<dbReference type="AlphaFoldDB" id="A0A7D5M3Q7"/>
<feature type="transmembrane region" description="Helical" evidence="12">
    <location>
        <begin position="240"/>
        <end position="261"/>
    </location>
</feature>
<dbReference type="CDD" id="cd00082">
    <property type="entry name" value="HisKA"/>
    <property type="match status" value="1"/>
</dbReference>
<dbReference type="InterPro" id="IPR036890">
    <property type="entry name" value="HATPase_C_sf"/>
</dbReference>
<dbReference type="FunFam" id="3.30.565.10:FF:000023">
    <property type="entry name" value="PAS domain-containing sensor histidine kinase"/>
    <property type="match status" value="1"/>
</dbReference>
<keyword evidence="15" id="KW-1185">Reference proteome</keyword>
<evidence type="ECO:0000256" key="5">
    <source>
        <dbReference type="ARBA" id="ARBA00022553"/>
    </source>
</evidence>
<dbReference type="InterPro" id="IPR003594">
    <property type="entry name" value="HATPase_dom"/>
</dbReference>
<proteinExistence type="predicted"/>
<keyword evidence="7" id="KW-0547">Nucleotide-binding</keyword>
<protein>
    <recommendedName>
        <fullName evidence="3">histidine kinase</fullName>
        <ecNumber evidence="3">2.7.13.3</ecNumber>
    </recommendedName>
</protein>
<dbReference type="Gene3D" id="3.30.565.10">
    <property type="entry name" value="Histidine kinase-like ATPase, C-terminal domain"/>
    <property type="match status" value="1"/>
</dbReference>
<name>A0A7D5M3Q7_9ARCH</name>
<evidence type="ECO:0000256" key="8">
    <source>
        <dbReference type="ARBA" id="ARBA00022777"/>
    </source>
</evidence>
<dbReference type="GO" id="GO:0005886">
    <property type="term" value="C:plasma membrane"/>
    <property type="evidence" value="ECO:0007669"/>
    <property type="project" value="UniProtKB-SubCell"/>
</dbReference>
<dbReference type="EC" id="2.7.13.3" evidence="3"/>
<evidence type="ECO:0000256" key="1">
    <source>
        <dbReference type="ARBA" id="ARBA00000085"/>
    </source>
</evidence>
<dbReference type="Gene3D" id="1.10.287.130">
    <property type="match status" value="1"/>
</dbReference>
<dbReference type="RefSeq" id="WP_179362620.1">
    <property type="nucleotide sequence ID" value="NZ_CP026994.1"/>
</dbReference>
<dbReference type="SMART" id="SM00388">
    <property type="entry name" value="HisKA"/>
    <property type="match status" value="1"/>
</dbReference>
<dbReference type="SMART" id="SM00387">
    <property type="entry name" value="HATPase_c"/>
    <property type="match status" value="1"/>
</dbReference>
<comment type="subcellular location">
    <subcellularLocation>
        <location evidence="2">Cell membrane</location>
    </subcellularLocation>
</comment>
<evidence type="ECO:0000313" key="15">
    <source>
        <dbReference type="Proteomes" id="UP000509441"/>
    </source>
</evidence>
<evidence type="ECO:0000256" key="9">
    <source>
        <dbReference type="ARBA" id="ARBA00022840"/>
    </source>
</evidence>
<reference evidence="14 15" key="1">
    <citation type="submission" date="2018-02" db="EMBL/GenBank/DDBJ databases">
        <title>Complete genome of Nitrosopumilus oxyclinae HCE1.</title>
        <authorList>
            <person name="Qin W."/>
            <person name="Zheng Y."/>
            <person name="Stahl D.A."/>
        </authorList>
    </citation>
    <scope>NUCLEOTIDE SEQUENCE [LARGE SCALE GENOMIC DNA]</scope>
    <source>
        <strain evidence="14 15">HCE1</strain>
    </source>
</reference>
<dbReference type="PANTHER" id="PTHR43547:SF2">
    <property type="entry name" value="HYBRID SIGNAL TRANSDUCTION HISTIDINE KINASE C"/>
    <property type="match status" value="1"/>
</dbReference>
<dbReference type="PROSITE" id="PS50109">
    <property type="entry name" value="HIS_KIN"/>
    <property type="match status" value="1"/>
</dbReference>
<feature type="domain" description="Histidine kinase" evidence="13">
    <location>
        <begin position="289"/>
        <end position="507"/>
    </location>
</feature>
<sequence>MGKFTLAAVLGVGFLIMILWFFFAIPELVNTYDVYEFSSENIGFIQLADEVGAPLSDPIKMIFVEDGKVIEDSGNQILLRTTYTYKDILSDEIFWFVELDEKIEQTTRQYVDKPGHAMFPYNLQQKDYKVYDIGGAIMDYDFIRTTEINGLEVYEFSGETTFDISDIYPDFEKQIFEDYSSTAFIEPETGIEVSFTEKFTDYAIIDGQKIPILEAWDGPTEFSQKTLVQKAQSQKIIHQLYHQIVPILIAIGTLIVFVTIFSRSKVVTKQKQIVKLKQVETRKDEFSSMIAHELKTPLVPIKSYLDMIISGKIGQLTPQQIEKLEIVRSSANSLNKLIDDLSDVQKLDTGNMKIHPEDNSLSEIINETVIKLEPDFNKKGIKVNLELHQVRCLCDKSRVSQILLNLLTNAIDFTPSFDGKITISLSKDDDYAKLSVEDNGSGIPNDKLEQIFQKYYQVDSSMKREYGGTGLGLSITKGIVEMHGGKIQVESEMGKFTRFTIFLPFTPKNSQSFDSPKIKS</sequence>
<evidence type="ECO:0000256" key="7">
    <source>
        <dbReference type="ARBA" id="ARBA00022741"/>
    </source>
</evidence>
<dbReference type="Pfam" id="PF00512">
    <property type="entry name" value="HisKA"/>
    <property type="match status" value="1"/>
</dbReference>
<comment type="catalytic activity">
    <reaction evidence="1">
        <text>ATP + protein L-histidine = ADP + protein N-phospho-L-histidine.</text>
        <dbReference type="EC" id="2.7.13.3"/>
    </reaction>
</comment>
<gene>
    <name evidence="14" type="ORF">C5F49_08595</name>
</gene>
<dbReference type="GO" id="GO:0005524">
    <property type="term" value="F:ATP binding"/>
    <property type="evidence" value="ECO:0007669"/>
    <property type="project" value="UniProtKB-KW"/>
</dbReference>
<evidence type="ECO:0000259" key="13">
    <source>
        <dbReference type="PROSITE" id="PS50109"/>
    </source>
</evidence>
<dbReference type="OrthoDB" id="342253at2157"/>
<keyword evidence="10" id="KW-0902">Two-component regulatory system</keyword>
<keyword evidence="4" id="KW-1003">Cell membrane</keyword>
<keyword evidence="5" id="KW-0597">Phosphoprotein</keyword>
<evidence type="ECO:0000256" key="12">
    <source>
        <dbReference type="SAM" id="Phobius"/>
    </source>
</evidence>